<evidence type="ECO:0000313" key="5">
    <source>
        <dbReference type="Proteomes" id="UP000464577"/>
    </source>
</evidence>
<keyword evidence="1" id="KW-0378">Hydrolase</keyword>
<dbReference type="InterPro" id="IPR026444">
    <property type="entry name" value="Secre_tail"/>
</dbReference>
<dbReference type="GO" id="GO:0016788">
    <property type="term" value="F:hydrolase activity, acting on ester bonds"/>
    <property type="evidence" value="ECO:0007669"/>
    <property type="project" value="UniProtKB-ARBA"/>
</dbReference>
<dbReference type="NCBIfam" id="TIGR04183">
    <property type="entry name" value="Por_Secre_tail"/>
    <property type="match status" value="1"/>
</dbReference>
<dbReference type="AlphaFoldDB" id="A0A6P1VYJ5"/>
<proteinExistence type="predicted"/>
<name>A0A6P1VYJ5_9BACT</name>
<dbReference type="SUPFAM" id="SSF52266">
    <property type="entry name" value="SGNH hydrolase"/>
    <property type="match status" value="1"/>
</dbReference>
<reference evidence="4 5" key="1">
    <citation type="submission" date="2019-11" db="EMBL/GenBank/DDBJ databases">
        <title>Spirosoma endbachense sp. nov., isolated from a natural salt meadow.</title>
        <authorList>
            <person name="Rojas J."/>
            <person name="Ambika Manirajan B."/>
            <person name="Ratering S."/>
            <person name="Suarez C."/>
            <person name="Geissler-Plaum R."/>
            <person name="Schnell S."/>
        </authorList>
    </citation>
    <scope>NUCLEOTIDE SEQUENCE [LARGE SCALE GENOMIC DNA]</scope>
    <source>
        <strain evidence="4 5">I-24</strain>
    </source>
</reference>
<sequence length="914" mass="98604">MKRVFVAHWLLTLWLFPFLTNAQIQLSFPVSRAVFQRNQSNEATIRINGFYTKAVTRIDARVQARDGQGISTDWVTIQNNPSGGIYSGDLTAKGGWYNLEVRGMNGDQQVGSTTVERVGIGEVFVVAGQSNAQGMYDDMPSASDDRINCVNYFDASESQNDPSPDVLTKFSHVNQGGRITPRGLGSWSWGKLGDMLAQRLNVPILFFNAGYLGTAAKNWRESAEKGRSESIYQQGTFYADGQPYANLRISLQFYTNMLGVRAVLWQQGEAENFDNTSSSSYINNLQYVINRSRQDAGKNVAWVVARVSYSGDSRGTRPEIISAQNQIIASVPNVYPGPATDGIQIPRQRPPRTAATYDDVHFDVNALPEVASAWNSSLNDAFFSTAQPQAPVLSPTVTVSCAGTNQLAIAVNGSFSSISWNTGEAGQTITKGAGQYRAKVKDAAGNVLFTPVIQVAAAPSIQLSGPTTFCAGNSVNLKTDYDNNIQWNNNATTQQLTVNTSGDYSVQYKDVSGCNFVSNTVSVKVNPLPVAPTVTAQRSTTFCQGGSTTLSANENAGYAYKWSSGQSNRVIDVQTAGAYTVAVTDQNGCTSPQSQSLAVVVNPLPPTPVVTTDRNPTFCADQQITLTSSENTAYQWTNGQTSRAITLNQSGIYTVRTLNNFNCLSAPSNAVTVKVNPLPTPPTIRANGQTVFCEGGQVALTATSNLKPFWTTGDSVQTIQVKQSGSYSARVRDANGCLSPLASALTVDVKPVPSIPTVAQVGTYTLEAMGSVHGGYYRWYLNTDTLTAETEVIKVNRSGSYAAQAFITYSPTLTCFSDPSGRLSFVVDDSNQGLSIYPNPSPTKTITVETQENLANAVVRIFTVSGREVESFVVPTLNERKTIDLHSLAPGLYIMQVNAPNFSVAKRFLIGMGN</sequence>
<dbReference type="Gene3D" id="3.40.50.1110">
    <property type="entry name" value="SGNH hydrolase"/>
    <property type="match status" value="1"/>
</dbReference>
<accession>A0A6P1VYJ5</accession>
<dbReference type="KEGG" id="senf:GJR95_18025"/>
<protein>
    <submittedName>
        <fullName evidence="4">T9SS type A sorting domain-containing protein</fullName>
    </submittedName>
</protein>
<dbReference type="EMBL" id="CP045997">
    <property type="protein sequence ID" value="QHV96789.1"/>
    <property type="molecule type" value="Genomic_DNA"/>
</dbReference>
<organism evidence="4 5">
    <name type="scientific">Spirosoma endbachense</name>
    <dbReference type="NCBI Taxonomy" id="2666025"/>
    <lineage>
        <taxon>Bacteria</taxon>
        <taxon>Pseudomonadati</taxon>
        <taxon>Bacteroidota</taxon>
        <taxon>Cytophagia</taxon>
        <taxon>Cytophagales</taxon>
        <taxon>Cytophagaceae</taxon>
        <taxon>Spirosoma</taxon>
    </lineage>
</organism>
<evidence type="ECO:0000259" key="2">
    <source>
        <dbReference type="Pfam" id="PF03629"/>
    </source>
</evidence>
<keyword evidence="5" id="KW-1185">Reference proteome</keyword>
<dbReference type="Pfam" id="PF03629">
    <property type="entry name" value="SASA"/>
    <property type="match status" value="1"/>
</dbReference>
<evidence type="ECO:0000313" key="4">
    <source>
        <dbReference type="EMBL" id="QHV96789.1"/>
    </source>
</evidence>
<dbReference type="RefSeq" id="WP_162387200.1">
    <property type="nucleotide sequence ID" value="NZ_CP045997.1"/>
</dbReference>
<feature type="domain" description="Sialate O-acetylesterase" evidence="2">
    <location>
        <begin position="122"/>
        <end position="335"/>
    </location>
</feature>
<dbReference type="InterPro" id="IPR005181">
    <property type="entry name" value="SASA"/>
</dbReference>
<evidence type="ECO:0000259" key="3">
    <source>
        <dbReference type="Pfam" id="PF18962"/>
    </source>
</evidence>
<dbReference type="Pfam" id="PF18962">
    <property type="entry name" value="Por_Secre_tail"/>
    <property type="match status" value="1"/>
</dbReference>
<feature type="domain" description="Secretion system C-terminal sorting" evidence="3">
    <location>
        <begin position="836"/>
        <end position="910"/>
    </location>
</feature>
<gene>
    <name evidence="4" type="ORF">GJR95_18025</name>
</gene>
<dbReference type="Proteomes" id="UP000464577">
    <property type="component" value="Chromosome"/>
</dbReference>
<dbReference type="InterPro" id="IPR036514">
    <property type="entry name" value="SGNH_hydro_sf"/>
</dbReference>
<evidence type="ECO:0000256" key="1">
    <source>
        <dbReference type="ARBA" id="ARBA00022801"/>
    </source>
</evidence>